<proteinExistence type="predicted"/>
<sequence length="160" mass="17803">MNEIYGVTPDIEHFSCLIDLLGRAGRLKDAEEYMQRYSFGHDPVVLGCLLSACRLHGDVVIGERMAKKLLQLRPVSTSPYVLLSNLYASDEKWDSVAEARKMLKGCGLKKEAGHSLIEVKGFVEKFTIGDFSNSRIEEIMKVLGALGCGWDEETFLLDSA</sequence>
<name>A0A1S4A595_TOBAC</name>
<dbReference type="InterPro" id="IPR011990">
    <property type="entry name" value="TPR-like_helical_dom_sf"/>
</dbReference>
<dbReference type="GO" id="GO:0009451">
    <property type="term" value="P:RNA modification"/>
    <property type="evidence" value="ECO:0007669"/>
    <property type="project" value="InterPro"/>
</dbReference>
<protein>
    <submittedName>
        <fullName evidence="1">Pentatricopeptide repeat-containing protein At5g56310</fullName>
    </submittedName>
</protein>
<dbReference type="PaxDb" id="4097-A0A1S4A595"/>
<dbReference type="GO" id="GO:0003723">
    <property type="term" value="F:RNA binding"/>
    <property type="evidence" value="ECO:0007669"/>
    <property type="project" value="InterPro"/>
</dbReference>
<evidence type="ECO:0000313" key="1">
    <source>
        <dbReference type="RefSeq" id="XP_016471780.1"/>
    </source>
</evidence>
<dbReference type="AlphaFoldDB" id="A0A1S4A595"/>
<accession>A0A1S4A595</accession>
<dbReference type="KEGG" id="nta:107793848"/>
<dbReference type="PANTHER" id="PTHR47926">
    <property type="entry name" value="PENTATRICOPEPTIDE REPEAT-CONTAINING PROTEIN"/>
    <property type="match status" value="1"/>
</dbReference>
<dbReference type="RefSeq" id="XP_016471780.1">
    <property type="nucleotide sequence ID" value="XM_016616294.1"/>
</dbReference>
<dbReference type="InterPro" id="IPR046960">
    <property type="entry name" value="PPR_At4g14850-like_plant"/>
</dbReference>
<gene>
    <name evidence="1" type="primary">LOC107793848</name>
</gene>
<dbReference type="InterPro" id="IPR046848">
    <property type="entry name" value="E_motif"/>
</dbReference>
<dbReference type="PANTHER" id="PTHR47926:SF452">
    <property type="entry name" value="PENTATRICOPEPTIDE REPEAT-CONTAINING PROTEIN"/>
    <property type="match status" value="1"/>
</dbReference>
<organism evidence="1">
    <name type="scientific">Nicotiana tabacum</name>
    <name type="common">Common tobacco</name>
    <dbReference type="NCBI Taxonomy" id="4097"/>
    <lineage>
        <taxon>Eukaryota</taxon>
        <taxon>Viridiplantae</taxon>
        <taxon>Streptophyta</taxon>
        <taxon>Embryophyta</taxon>
        <taxon>Tracheophyta</taxon>
        <taxon>Spermatophyta</taxon>
        <taxon>Magnoliopsida</taxon>
        <taxon>eudicotyledons</taxon>
        <taxon>Gunneridae</taxon>
        <taxon>Pentapetalae</taxon>
        <taxon>asterids</taxon>
        <taxon>lamiids</taxon>
        <taxon>Solanales</taxon>
        <taxon>Solanaceae</taxon>
        <taxon>Nicotianoideae</taxon>
        <taxon>Nicotianeae</taxon>
        <taxon>Nicotiana</taxon>
    </lineage>
</organism>
<dbReference type="OMA" id="VHINIDL"/>
<dbReference type="OrthoDB" id="185373at2759"/>
<dbReference type="Gene3D" id="1.25.40.10">
    <property type="entry name" value="Tetratricopeptide repeat domain"/>
    <property type="match status" value="1"/>
</dbReference>
<dbReference type="Pfam" id="PF20431">
    <property type="entry name" value="E_motif"/>
    <property type="match status" value="1"/>
</dbReference>
<reference evidence="1" key="1">
    <citation type="submission" date="2025-08" db="UniProtKB">
        <authorList>
            <consortium name="RefSeq"/>
        </authorList>
    </citation>
    <scope>IDENTIFICATION</scope>
</reference>